<proteinExistence type="inferred from homology"/>
<dbReference type="Proteomes" id="UP001150941">
    <property type="component" value="Unassembled WGS sequence"/>
</dbReference>
<dbReference type="Pfam" id="PF04969">
    <property type="entry name" value="CS"/>
    <property type="match status" value="1"/>
</dbReference>
<dbReference type="SUPFAM" id="SSF49764">
    <property type="entry name" value="HSP20-like chaperones"/>
    <property type="match status" value="1"/>
</dbReference>
<dbReference type="GO" id="GO:0051087">
    <property type="term" value="F:protein-folding chaperone binding"/>
    <property type="evidence" value="ECO:0007669"/>
    <property type="project" value="TreeGrafter"/>
</dbReference>
<evidence type="ECO:0000259" key="3">
    <source>
        <dbReference type="PROSITE" id="PS51203"/>
    </source>
</evidence>
<dbReference type="InterPro" id="IPR045250">
    <property type="entry name" value="p23-like"/>
</dbReference>
<protein>
    <submittedName>
        <fullName evidence="4">Co-chaperone protein SBA1</fullName>
    </submittedName>
</protein>
<dbReference type="PANTHER" id="PTHR22932:SF1">
    <property type="entry name" value="CO-CHAPERONE PROTEIN DAF-41"/>
    <property type="match status" value="1"/>
</dbReference>
<dbReference type="InterPro" id="IPR008978">
    <property type="entry name" value="HSP20-like_chaperone"/>
</dbReference>
<dbReference type="OrthoDB" id="1564555at2759"/>
<dbReference type="GeneID" id="83198026"/>
<evidence type="ECO:0000313" key="4">
    <source>
        <dbReference type="EMBL" id="KAJ5246443.1"/>
    </source>
</evidence>
<accession>A0A9W9TXC1</accession>
<dbReference type="GO" id="GO:0051131">
    <property type="term" value="P:chaperone-mediated protein complex assembly"/>
    <property type="evidence" value="ECO:0007669"/>
    <property type="project" value="TreeGrafter"/>
</dbReference>
<keyword evidence="5" id="KW-1185">Reference proteome</keyword>
<evidence type="ECO:0000256" key="1">
    <source>
        <dbReference type="ARBA" id="ARBA00025733"/>
    </source>
</evidence>
<dbReference type="AlphaFoldDB" id="A0A9W9TXC1"/>
<feature type="domain" description="CS" evidence="3">
    <location>
        <begin position="34"/>
        <end position="125"/>
    </location>
</feature>
<reference evidence="4" key="2">
    <citation type="journal article" date="2023" name="IMA Fungus">
        <title>Comparative genomic study of the Penicillium genus elucidates a diverse pangenome and 15 lateral gene transfer events.</title>
        <authorList>
            <person name="Petersen C."/>
            <person name="Sorensen T."/>
            <person name="Nielsen M.R."/>
            <person name="Sondergaard T.E."/>
            <person name="Sorensen J.L."/>
            <person name="Fitzpatrick D.A."/>
            <person name="Frisvad J.C."/>
            <person name="Nielsen K.L."/>
        </authorList>
    </citation>
    <scope>NUCLEOTIDE SEQUENCE</scope>
    <source>
        <strain evidence="4">IBT 19713</strain>
    </source>
</reference>
<sequence>MATVHPEDNGYDVNAHSFGLFNRALSLIIRLLPGRSVPLLTSPSATYLYVSLKTPDVPKDKAELKLSSNNVSFTGPSGKGVTYSVSLDLFGEIDPENSKVNHTDREVELVLRKKELKEEYWPRLLKDTKKAHFLKTDFDKWVDEDEQDEAGEDDYANNFGGFGGEGGEGGLSNIDFSKLGGMGGAGGMPDLSALAGAAGGAPGAEGEEEDDEELPELEEENSAKIQEVK</sequence>
<dbReference type="Gene3D" id="2.60.40.790">
    <property type="match status" value="1"/>
</dbReference>
<gene>
    <name evidence="4" type="ORF">N7468_001426</name>
</gene>
<dbReference type="GO" id="GO:0005829">
    <property type="term" value="C:cytosol"/>
    <property type="evidence" value="ECO:0007669"/>
    <property type="project" value="TreeGrafter"/>
</dbReference>
<evidence type="ECO:0000313" key="5">
    <source>
        <dbReference type="Proteomes" id="UP001150941"/>
    </source>
</evidence>
<dbReference type="RefSeq" id="XP_058333864.1">
    <property type="nucleotide sequence ID" value="XM_058470723.1"/>
</dbReference>
<dbReference type="CDD" id="cd06465">
    <property type="entry name" value="p23_hB-ind1_like"/>
    <property type="match status" value="1"/>
</dbReference>
<organism evidence="4 5">
    <name type="scientific">Penicillium chermesinum</name>
    <dbReference type="NCBI Taxonomy" id="63820"/>
    <lineage>
        <taxon>Eukaryota</taxon>
        <taxon>Fungi</taxon>
        <taxon>Dikarya</taxon>
        <taxon>Ascomycota</taxon>
        <taxon>Pezizomycotina</taxon>
        <taxon>Eurotiomycetes</taxon>
        <taxon>Eurotiomycetidae</taxon>
        <taxon>Eurotiales</taxon>
        <taxon>Aspergillaceae</taxon>
        <taxon>Penicillium</taxon>
    </lineage>
</organism>
<dbReference type="InterPro" id="IPR007052">
    <property type="entry name" value="CS_dom"/>
</dbReference>
<feature type="compositionally biased region" description="Acidic residues" evidence="2">
    <location>
        <begin position="205"/>
        <end position="220"/>
    </location>
</feature>
<dbReference type="GO" id="GO:0051879">
    <property type="term" value="F:Hsp90 protein binding"/>
    <property type="evidence" value="ECO:0007669"/>
    <property type="project" value="InterPro"/>
</dbReference>
<dbReference type="PROSITE" id="PS51203">
    <property type="entry name" value="CS"/>
    <property type="match status" value="1"/>
</dbReference>
<dbReference type="PANTHER" id="PTHR22932">
    <property type="entry name" value="TELOMERASE-BINDING PROTEIN P23 HSP90 CO-CHAPERONE"/>
    <property type="match status" value="1"/>
</dbReference>
<comment type="similarity">
    <text evidence="1">Belongs to the p23/wos2 family.</text>
</comment>
<comment type="caution">
    <text evidence="4">The sequence shown here is derived from an EMBL/GenBank/DDBJ whole genome shotgun (WGS) entry which is preliminary data.</text>
</comment>
<evidence type="ECO:0000256" key="2">
    <source>
        <dbReference type="SAM" id="MobiDB-lite"/>
    </source>
</evidence>
<feature type="region of interest" description="Disordered" evidence="2">
    <location>
        <begin position="177"/>
        <end position="229"/>
    </location>
</feature>
<reference evidence="4" key="1">
    <citation type="submission" date="2022-11" db="EMBL/GenBank/DDBJ databases">
        <authorList>
            <person name="Petersen C."/>
        </authorList>
    </citation>
    <scope>NUCLEOTIDE SEQUENCE</scope>
    <source>
        <strain evidence="4">IBT 19713</strain>
    </source>
</reference>
<name>A0A9W9TXC1_9EURO</name>
<dbReference type="GO" id="GO:0006457">
    <property type="term" value="P:protein folding"/>
    <property type="evidence" value="ECO:0007669"/>
    <property type="project" value="TreeGrafter"/>
</dbReference>
<dbReference type="GO" id="GO:0005634">
    <property type="term" value="C:nucleus"/>
    <property type="evidence" value="ECO:0007669"/>
    <property type="project" value="TreeGrafter"/>
</dbReference>
<dbReference type="EMBL" id="JAPQKS010000002">
    <property type="protein sequence ID" value="KAJ5246443.1"/>
    <property type="molecule type" value="Genomic_DNA"/>
</dbReference>